<keyword evidence="1" id="KW-0175">Coiled coil</keyword>
<reference evidence="3" key="1">
    <citation type="submission" date="2022-11" db="UniProtKB">
        <authorList>
            <consortium name="WormBaseParasite"/>
        </authorList>
    </citation>
    <scope>IDENTIFICATION</scope>
</reference>
<sequence length="179" mass="19827">MVGQLCESRNGYGVDPARGDLNLWKCDLVNADRVGNFGVYGLGVDARESQEVPASNCGAHGHGIFSESQAVPTSSYERPGKAVEKRNRQIVKGATITCQNLKRAVAEANAHLMDKPRSMVPQDYMIDVEIHLSTSIRWLMEQIDEQDKTVEHLLNVKQDLENHIEGLNQDKNKLSGSII</sequence>
<feature type="coiled-coil region" evidence="1">
    <location>
        <begin position="143"/>
        <end position="177"/>
    </location>
</feature>
<dbReference type="WBParaSite" id="PSU_v2.g8754.t1">
    <property type="protein sequence ID" value="PSU_v2.g8754.t1"/>
    <property type="gene ID" value="PSU_v2.g8754"/>
</dbReference>
<dbReference type="AlphaFoldDB" id="A0A914Z7T9"/>
<dbReference type="Proteomes" id="UP000887577">
    <property type="component" value="Unplaced"/>
</dbReference>
<organism evidence="2 3">
    <name type="scientific">Panagrolaimus superbus</name>
    <dbReference type="NCBI Taxonomy" id="310955"/>
    <lineage>
        <taxon>Eukaryota</taxon>
        <taxon>Metazoa</taxon>
        <taxon>Ecdysozoa</taxon>
        <taxon>Nematoda</taxon>
        <taxon>Chromadorea</taxon>
        <taxon>Rhabditida</taxon>
        <taxon>Tylenchina</taxon>
        <taxon>Panagrolaimomorpha</taxon>
        <taxon>Panagrolaimoidea</taxon>
        <taxon>Panagrolaimidae</taxon>
        <taxon>Panagrolaimus</taxon>
    </lineage>
</organism>
<accession>A0A914Z7T9</accession>
<protein>
    <submittedName>
        <fullName evidence="3">t-SNARE coiled-coil homology domain-containing protein</fullName>
    </submittedName>
</protein>
<evidence type="ECO:0000313" key="3">
    <source>
        <dbReference type="WBParaSite" id="PSU_v2.g8754.t1"/>
    </source>
</evidence>
<evidence type="ECO:0000313" key="2">
    <source>
        <dbReference type="Proteomes" id="UP000887577"/>
    </source>
</evidence>
<keyword evidence="2" id="KW-1185">Reference proteome</keyword>
<evidence type="ECO:0000256" key="1">
    <source>
        <dbReference type="SAM" id="Coils"/>
    </source>
</evidence>
<name>A0A914Z7T9_9BILA</name>
<proteinExistence type="predicted"/>